<dbReference type="SUPFAM" id="SSF144232">
    <property type="entry name" value="HIT/MYND zinc finger-like"/>
    <property type="match status" value="1"/>
</dbReference>
<keyword evidence="3" id="KW-0862">Zinc</keyword>
<dbReference type="PROSITE" id="PS01360">
    <property type="entry name" value="ZF_MYND_1"/>
    <property type="match status" value="1"/>
</dbReference>
<evidence type="ECO:0000259" key="6">
    <source>
        <dbReference type="PROSITE" id="PS50865"/>
    </source>
</evidence>
<name>A0A2H2ZUB4_TRIPA</name>
<dbReference type="AlphaFoldDB" id="A0A2H2ZUB4"/>
<dbReference type="GO" id="GO:0008270">
    <property type="term" value="F:zinc ion binding"/>
    <property type="evidence" value="ECO:0007669"/>
    <property type="project" value="UniProtKB-KW"/>
</dbReference>
<protein>
    <recommendedName>
        <fullName evidence="6">MYND-type domain-containing protein</fullName>
    </recommendedName>
</protein>
<evidence type="ECO:0000313" key="7">
    <source>
        <dbReference type="EMBL" id="OTA05606.1"/>
    </source>
</evidence>
<proteinExistence type="predicted"/>
<keyword evidence="1" id="KW-0479">Metal-binding</keyword>
<reference evidence="7 8" key="1">
    <citation type="journal article" date="2015" name="Genome Announc.">
        <title>Genome sequence and annotation of Trichoderma parareesei, the ancestor of the cellulase producer Trichoderma reesei.</title>
        <authorList>
            <person name="Yang D."/>
            <person name="Pomraning K."/>
            <person name="Kopchinskiy A."/>
            <person name="Karimi Aghcheh R."/>
            <person name="Atanasova L."/>
            <person name="Chenthamara K."/>
            <person name="Baker S.E."/>
            <person name="Zhang R."/>
            <person name="Shen Q."/>
            <person name="Freitag M."/>
            <person name="Kubicek C.P."/>
            <person name="Druzhinina I.S."/>
        </authorList>
    </citation>
    <scope>NUCLEOTIDE SEQUENCE [LARGE SCALE GENOMIC DNA]</scope>
    <source>
        <strain evidence="7 8">CBS 125925</strain>
    </source>
</reference>
<dbReference type="Gene3D" id="6.10.140.2220">
    <property type="match status" value="1"/>
</dbReference>
<keyword evidence="2 4" id="KW-0863">Zinc-finger</keyword>
<dbReference type="PROSITE" id="PS50865">
    <property type="entry name" value="ZF_MYND_2"/>
    <property type="match status" value="1"/>
</dbReference>
<evidence type="ECO:0000256" key="2">
    <source>
        <dbReference type="ARBA" id="ARBA00022771"/>
    </source>
</evidence>
<feature type="region of interest" description="Disordered" evidence="5">
    <location>
        <begin position="1"/>
        <end position="61"/>
    </location>
</feature>
<evidence type="ECO:0000256" key="1">
    <source>
        <dbReference type="ARBA" id="ARBA00022723"/>
    </source>
</evidence>
<dbReference type="Pfam" id="PF01753">
    <property type="entry name" value="zf-MYND"/>
    <property type="match status" value="1"/>
</dbReference>
<dbReference type="EMBL" id="LFMI01000616">
    <property type="protein sequence ID" value="OTA05606.1"/>
    <property type="molecule type" value="Genomic_DNA"/>
</dbReference>
<evidence type="ECO:0000256" key="3">
    <source>
        <dbReference type="ARBA" id="ARBA00022833"/>
    </source>
</evidence>
<dbReference type="InterPro" id="IPR002893">
    <property type="entry name" value="Znf_MYND"/>
</dbReference>
<gene>
    <name evidence="7" type="ORF">A9Z42_0062950</name>
</gene>
<organism evidence="7 8">
    <name type="scientific">Trichoderma parareesei</name>
    <name type="common">Filamentous fungus</name>
    <dbReference type="NCBI Taxonomy" id="858221"/>
    <lineage>
        <taxon>Eukaryota</taxon>
        <taxon>Fungi</taxon>
        <taxon>Dikarya</taxon>
        <taxon>Ascomycota</taxon>
        <taxon>Pezizomycotina</taxon>
        <taxon>Sordariomycetes</taxon>
        <taxon>Hypocreomycetidae</taxon>
        <taxon>Hypocreales</taxon>
        <taxon>Hypocreaceae</taxon>
        <taxon>Trichoderma</taxon>
    </lineage>
</organism>
<feature type="domain" description="MYND-type" evidence="6">
    <location>
        <begin position="240"/>
        <end position="287"/>
    </location>
</feature>
<evidence type="ECO:0000256" key="5">
    <source>
        <dbReference type="SAM" id="MobiDB-lite"/>
    </source>
</evidence>
<accession>A0A2H2ZUB4</accession>
<dbReference type="Proteomes" id="UP000219286">
    <property type="component" value="Unassembled WGS sequence"/>
</dbReference>
<sequence>MSGHQEKEMPIFIPTSNPHIQEEETSTVAEKHNRQDDEMSVDSVPHEEKASVTASSSLDANMDNEEEAVPFDQMVLDEDEVISAIASTSPSFDLASLLQSISSVAETALVNNSQHHEIDFSDDETDFMEELREQLANAGAGPAQQIHINHEEVETEQQLTVAEALLLSELEISTSNGFQMLSIIEHLIQSVTAIEQGAPLLLEIEHNVDTYAFVKLRNGKKQSDADNDDTPEKITPHTACARCGCQHDPAINEPALTLLTCDNCKAVQYCSIMCQHRDWKAHRNMYCVNPINIPVDILAKPHKAPFLVTTIANPFARLSEGTWLHDRHQQDVYVLLIDSFRLREYDDYTFGGTSNADSVYSGRPSSCPAFCRFLYQAEAKGLMPPWWTDHTRVECLTKGADRSADNWHDLHAMARDIEVVVVYEAAIMAMQLRIFAETVLGSGAAGTDGRLMLQHMVVIEEAARDIAAKEKAAQEGAKMAED</sequence>
<comment type="caution">
    <text evidence="7">The sequence shown here is derived from an EMBL/GenBank/DDBJ whole genome shotgun (WGS) entry which is preliminary data.</text>
</comment>
<evidence type="ECO:0000256" key="4">
    <source>
        <dbReference type="PROSITE-ProRule" id="PRU00134"/>
    </source>
</evidence>
<keyword evidence="8" id="KW-1185">Reference proteome</keyword>
<evidence type="ECO:0000313" key="8">
    <source>
        <dbReference type="Proteomes" id="UP000219286"/>
    </source>
</evidence>
<dbReference type="OrthoDB" id="432970at2759"/>